<proteinExistence type="predicted"/>
<evidence type="ECO:0000313" key="7">
    <source>
        <dbReference type="EMBL" id="KAG8390948.1"/>
    </source>
</evidence>
<keyword evidence="2" id="KW-0238">DNA-binding</keyword>
<dbReference type="GO" id="GO:0006313">
    <property type="term" value="P:DNA transposition"/>
    <property type="evidence" value="ECO:0007669"/>
    <property type="project" value="InterPro"/>
</dbReference>
<evidence type="ECO:0008006" key="9">
    <source>
        <dbReference type="Google" id="ProtNLM"/>
    </source>
</evidence>
<organism evidence="7 8">
    <name type="scientific">Buddleja alternifolia</name>
    <dbReference type="NCBI Taxonomy" id="168488"/>
    <lineage>
        <taxon>Eukaryota</taxon>
        <taxon>Viridiplantae</taxon>
        <taxon>Streptophyta</taxon>
        <taxon>Embryophyta</taxon>
        <taxon>Tracheophyta</taxon>
        <taxon>Spermatophyta</taxon>
        <taxon>Magnoliopsida</taxon>
        <taxon>eudicotyledons</taxon>
        <taxon>Gunneridae</taxon>
        <taxon>Pentapetalae</taxon>
        <taxon>asterids</taxon>
        <taxon>lamiids</taxon>
        <taxon>Lamiales</taxon>
        <taxon>Scrophulariaceae</taxon>
        <taxon>Buddlejeae</taxon>
        <taxon>Buddleja</taxon>
    </lineage>
</organism>
<evidence type="ECO:0000259" key="5">
    <source>
        <dbReference type="Pfam" id="PF03108"/>
    </source>
</evidence>
<feature type="compositionally biased region" description="Basic residues" evidence="4">
    <location>
        <begin position="678"/>
        <end position="687"/>
    </location>
</feature>
<evidence type="ECO:0000256" key="2">
    <source>
        <dbReference type="ARBA" id="ARBA00023125"/>
    </source>
</evidence>
<feature type="region of interest" description="Disordered" evidence="4">
    <location>
        <begin position="738"/>
        <end position="777"/>
    </location>
</feature>
<dbReference type="InterPro" id="IPR001207">
    <property type="entry name" value="Transposase_mutator"/>
</dbReference>
<keyword evidence="3" id="KW-0233">DNA recombination</keyword>
<comment type="caution">
    <text evidence="7">The sequence shown here is derived from an EMBL/GenBank/DDBJ whole genome shotgun (WGS) entry which is preliminary data.</text>
</comment>
<reference evidence="7" key="1">
    <citation type="submission" date="2019-10" db="EMBL/GenBank/DDBJ databases">
        <authorList>
            <person name="Zhang R."/>
            <person name="Pan Y."/>
            <person name="Wang J."/>
            <person name="Ma R."/>
            <person name="Yu S."/>
        </authorList>
    </citation>
    <scope>NUCLEOTIDE SEQUENCE</scope>
    <source>
        <strain evidence="7">LA-IB0</strain>
        <tissue evidence="7">Leaf</tissue>
    </source>
</reference>
<feature type="compositionally biased region" description="Basic residues" evidence="4">
    <location>
        <begin position="621"/>
        <end position="643"/>
    </location>
</feature>
<dbReference type="InterPro" id="IPR004332">
    <property type="entry name" value="Transposase_MuDR"/>
</dbReference>
<keyword evidence="8" id="KW-1185">Reference proteome</keyword>
<dbReference type="Proteomes" id="UP000826271">
    <property type="component" value="Unassembled WGS sequence"/>
</dbReference>
<feature type="compositionally biased region" description="Acidic residues" evidence="4">
    <location>
        <begin position="95"/>
        <end position="116"/>
    </location>
</feature>
<accession>A0AAV6Y8E8</accession>
<sequence length="890" mass="101022">MCKNGAFILLVDDKDIKKQALMHVLCREMTVYVEGAIQVLPSPQDSNFKEPDPNLSVIELEPLLDCEFVGEHIEGDVRGFEGDIGVGGNVSGVESESDDLLDSDYDMESENGDDDTIFQKNVDYEVELGDTNNVNTNETSNESNESGEDDAVESDGDLDEGRVSEEEDEGHKYPVFNPALIYDPDFVLGLIFSTKAEFKKVVQSHAIKIRRTLKFTKNDKSRVYVRCAWGGKINAIQKMNELTFIIRKYNPYHSCPETFHVKNVKTGWLSEKFIQRYKSDPKRNVKGFRFDVMNDINCNVYKDQAYRVKRNALKMIEGSPDYQYTRLWDYADELRKTNPGSTVILGTEDSNEGLRFSKFYVCFKALKDGFQAGCRPIIGVDGCHLKGPHGEILLTAIGIDPNNNLFPLAYAIVSKENGETWGWFLAVLKQDLNIVREHEYTFIFDKQKGLIKAFEEVFPGSDHRFCVRHMHNNFKSEGYRGMAFKNALWMAATATTVNDFRSRMNALKNLSQAAFEWFHDKLAEQWSRSHFNEYPKCDMLLNNVCETFNSNILDARDKSILTMFEWIREYLMKRLQENRDRINGDHLRGETMYIPPLPPNFGRARGRPAKARRREAGVPILKKKKRSRGNKTLKLRRQQKTVKCRCCGEPDHNSSTCPKKHSTKESNQADSQTEAPVKAKKRQRVRKRGDVNLPSGSNTQANGPGMVSDINPTIVEDGQLGNNETILRAMRITISKLPRRVRKTRSQTEATGTSTDEAPSNVASQPEPPPAAATQNPQLLPPLWQAATEKDETLPICLGTLNLPKQNPPKVPGPSMYNQLQISQSNLQAHSQPTGLQPRVQIRAPPPMHGANFTPSFNLTFFFNGESHHYRTPEVCASLRHWFYPIKSNK</sequence>
<dbReference type="GO" id="GO:0004803">
    <property type="term" value="F:transposase activity"/>
    <property type="evidence" value="ECO:0007669"/>
    <property type="project" value="InterPro"/>
</dbReference>
<keyword evidence="1" id="KW-0815">Transposition</keyword>
<evidence type="ECO:0000313" key="8">
    <source>
        <dbReference type="Proteomes" id="UP000826271"/>
    </source>
</evidence>
<evidence type="ECO:0000256" key="4">
    <source>
        <dbReference type="SAM" id="MobiDB-lite"/>
    </source>
</evidence>
<feature type="compositionally biased region" description="Acidic residues" evidence="4">
    <location>
        <begin position="145"/>
        <end position="158"/>
    </location>
</feature>
<feature type="compositionally biased region" description="Polar residues" evidence="4">
    <location>
        <begin position="747"/>
        <end position="764"/>
    </location>
</feature>
<dbReference type="EMBL" id="WHWC01000001">
    <property type="protein sequence ID" value="KAG8390948.1"/>
    <property type="molecule type" value="Genomic_DNA"/>
</dbReference>
<dbReference type="AlphaFoldDB" id="A0AAV6Y8E8"/>
<feature type="compositionally biased region" description="Basic and acidic residues" evidence="4">
    <location>
        <begin position="159"/>
        <end position="170"/>
    </location>
</feature>
<evidence type="ECO:0000256" key="3">
    <source>
        <dbReference type="ARBA" id="ARBA00023172"/>
    </source>
</evidence>
<dbReference type="GO" id="GO:0003677">
    <property type="term" value="F:DNA binding"/>
    <property type="evidence" value="ECO:0007669"/>
    <property type="project" value="UniProtKB-KW"/>
</dbReference>
<dbReference type="Pfam" id="PF03108">
    <property type="entry name" value="DBD_Tnp_Mut"/>
    <property type="match status" value="1"/>
</dbReference>
<evidence type="ECO:0000256" key="1">
    <source>
        <dbReference type="ARBA" id="ARBA00022578"/>
    </source>
</evidence>
<dbReference type="PANTHER" id="PTHR31973">
    <property type="entry name" value="POLYPROTEIN, PUTATIVE-RELATED"/>
    <property type="match status" value="1"/>
</dbReference>
<dbReference type="PANTHER" id="PTHR31973:SF191">
    <property type="entry name" value="OS05G0489400 PROTEIN"/>
    <property type="match status" value="1"/>
</dbReference>
<gene>
    <name evidence="7" type="ORF">BUALT_Bualt01G0136600</name>
</gene>
<dbReference type="Pfam" id="PF10551">
    <property type="entry name" value="MULE"/>
    <property type="match status" value="1"/>
</dbReference>
<feature type="compositionally biased region" description="Polar residues" evidence="4">
    <location>
        <begin position="665"/>
        <end position="674"/>
    </location>
</feature>
<feature type="domain" description="MULE transposase" evidence="6">
    <location>
        <begin position="378"/>
        <end position="473"/>
    </location>
</feature>
<name>A0AAV6Y8E8_9LAMI</name>
<protein>
    <recommendedName>
        <fullName evidence="9">MULE transposase domain-containing protein</fullName>
    </recommendedName>
</protein>
<feature type="region of interest" description="Disordered" evidence="4">
    <location>
        <begin position="88"/>
        <end position="170"/>
    </location>
</feature>
<feature type="region of interest" description="Disordered" evidence="4">
    <location>
        <begin position="593"/>
        <end position="708"/>
    </location>
</feature>
<feature type="compositionally biased region" description="Basic residues" evidence="4">
    <location>
        <begin position="604"/>
        <end position="613"/>
    </location>
</feature>
<dbReference type="PROSITE" id="PS01007">
    <property type="entry name" value="TRANSPOSASE_MUTATOR"/>
    <property type="match status" value="1"/>
</dbReference>
<evidence type="ECO:0000259" key="6">
    <source>
        <dbReference type="Pfam" id="PF10551"/>
    </source>
</evidence>
<feature type="compositionally biased region" description="Low complexity" evidence="4">
    <location>
        <begin position="131"/>
        <end position="144"/>
    </location>
</feature>
<feature type="domain" description="Transposase MuDR plant" evidence="5">
    <location>
        <begin position="186"/>
        <end position="228"/>
    </location>
</feature>
<dbReference type="InterPro" id="IPR018289">
    <property type="entry name" value="MULE_transposase_dom"/>
</dbReference>